<evidence type="ECO:0008006" key="3">
    <source>
        <dbReference type="Google" id="ProtNLM"/>
    </source>
</evidence>
<dbReference type="EMBL" id="CP061379">
    <property type="protein sequence ID" value="QPF90974.1"/>
    <property type="molecule type" value="Genomic_DNA"/>
</dbReference>
<dbReference type="KEGG" id="bcou:IC761_31660"/>
<proteinExistence type="predicted"/>
<sequence length="345" mass="38053">MFNKPLVIVVGAGASHDVYGLPLGGKLAEQIARDTDFMFGEYVNRPTRGDPDLFEHVLYKKFHGDRAKLDRYTSAGHKLSAAIGSAVSVDDALYQLSDFPEAVELGKVCIMRRILAAEAASDLKVKPDLGEPSPTAGREGWIEQLFSMAIANHKLADVPHAFKRLTIINFNYDRCIEHYLFWSLKRIGLSTDEAASTVAGLNILRPYGTLGSILPGSRTFLQFGANANSSVSLDLTSRIRTFTESQSLHDTDQLAASLEAAAMIIFLGFGFHPQNLRLLAMPKQQNWRGARTIATAFKVHDANLPELRAAISETMRIDSTRIEFHSMTASTILKELRMKINMAIG</sequence>
<gene>
    <name evidence="1" type="ORF">IC761_31660</name>
</gene>
<name>A0A7S9GYV1_9BRAD</name>
<evidence type="ECO:0000313" key="1">
    <source>
        <dbReference type="EMBL" id="QPF90974.1"/>
    </source>
</evidence>
<keyword evidence="2" id="KW-1185">Reference proteome</keyword>
<dbReference type="RefSeq" id="WP_195800552.1">
    <property type="nucleotide sequence ID" value="NZ_CP061379.1"/>
</dbReference>
<accession>A0A7S9GYV1</accession>
<dbReference type="Proteomes" id="UP000594621">
    <property type="component" value="Chromosome"/>
</dbReference>
<dbReference type="AlphaFoldDB" id="A0A7S9GYV1"/>
<organism evidence="1 2">
    <name type="scientific">Bradyrhizobium commune</name>
    <dbReference type="NCBI Taxonomy" id="83627"/>
    <lineage>
        <taxon>Bacteria</taxon>
        <taxon>Pseudomonadati</taxon>
        <taxon>Pseudomonadota</taxon>
        <taxon>Alphaproteobacteria</taxon>
        <taxon>Hyphomicrobiales</taxon>
        <taxon>Nitrobacteraceae</taxon>
        <taxon>Bradyrhizobium</taxon>
    </lineage>
</organism>
<protein>
    <recommendedName>
        <fullName evidence="3">SIR2-like domain-containing protein</fullName>
    </recommendedName>
</protein>
<reference evidence="1 2" key="1">
    <citation type="submission" date="2020-09" db="EMBL/GenBank/DDBJ databases">
        <title>Complete genomes of bradyrhizobia occurring on native shrubby legumes in Australia.</title>
        <authorList>
            <person name="Lafay B."/>
        </authorList>
    </citation>
    <scope>NUCLEOTIDE SEQUENCE [LARGE SCALE GENOMIC DNA]</scope>
    <source>
        <strain evidence="1 2">BDV5040</strain>
    </source>
</reference>
<evidence type="ECO:0000313" key="2">
    <source>
        <dbReference type="Proteomes" id="UP000594621"/>
    </source>
</evidence>